<dbReference type="Gene3D" id="2.60.40.10">
    <property type="entry name" value="Immunoglobulins"/>
    <property type="match status" value="1"/>
</dbReference>
<dbReference type="InterPro" id="IPR013780">
    <property type="entry name" value="Glyco_hydro_b"/>
</dbReference>
<keyword evidence="2" id="KW-0326">Glycosidase</keyword>
<evidence type="ECO:0000256" key="2">
    <source>
        <dbReference type="ARBA" id="ARBA00023295"/>
    </source>
</evidence>
<reference evidence="6 7" key="1">
    <citation type="submission" date="2022-07" db="EMBL/GenBank/DDBJ databases">
        <title>Genome-wide signatures of adaptation to extreme environments.</title>
        <authorList>
            <person name="Cho C.H."/>
            <person name="Yoon H.S."/>
        </authorList>
    </citation>
    <scope>NUCLEOTIDE SEQUENCE [LARGE SCALE GENOMIC DNA]</scope>
    <source>
        <strain evidence="6 7">DBV 063 E5</strain>
    </source>
</reference>
<keyword evidence="4" id="KW-0472">Membrane</keyword>
<name>A0AAV9J3D8_CYACA</name>
<gene>
    <name evidence="6" type="ORF">CDCA_CDCA20G4844</name>
</gene>
<feature type="transmembrane region" description="Helical" evidence="4">
    <location>
        <begin position="932"/>
        <end position="952"/>
    </location>
</feature>
<dbReference type="InterPro" id="IPR006047">
    <property type="entry name" value="GH13_cat_dom"/>
</dbReference>
<dbReference type="EMBL" id="JANCYW010000020">
    <property type="protein sequence ID" value="KAK4538819.1"/>
    <property type="molecule type" value="Genomic_DNA"/>
</dbReference>
<dbReference type="PANTHER" id="PTHR10357">
    <property type="entry name" value="ALPHA-AMYLASE FAMILY MEMBER"/>
    <property type="match status" value="1"/>
</dbReference>
<dbReference type="SMART" id="SM00642">
    <property type="entry name" value="Aamy"/>
    <property type="match status" value="1"/>
</dbReference>
<evidence type="ECO:0000259" key="5">
    <source>
        <dbReference type="SMART" id="SM00642"/>
    </source>
</evidence>
<dbReference type="Gene3D" id="2.60.40.1180">
    <property type="entry name" value="Golgi alpha-mannosidase II"/>
    <property type="match status" value="1"/>
</dbReference>
<dbReference type="SUPFAM" id="SSF51445">
    <property type="entry name" value="(Trans)glycosidases"/>
    <property type="match status" value="1"/>
</dbReference>
<evidence type="ECO:0000256" key="3">
    <source>
        <dbReference type="SAM" id="MobiDB-lite"/>
    </source>
</evidence>
<keyword evidence="4" id="KW-0812">Transmembrane</keyword>
<dbReference type="GO" id="GO:0016798">
    <property type="term" value="F:hydrolase activity, acting on glycosyl bonds"/>
    <property type="evidence" value="ECO:0007669"/>
    <property type="project" value="UniProtKB-KW"/>
</dbReference>
<evidence type="ECO:0000313" key="6">
    <source>
        <dbReference type="EMBL" id="KAK4538819.1"/>
    </source>
</evidence>
<keyword evidence="1" id="KW-0378">Hydrolase</keyword>
<evidence type="ECO:0000256" key="1">
    <source>
        <dbReference type="ARBA" id="ARBA00022801"/>
    </source>
</evidence>
<feature type="domain" description="Glycosyl hydrolase family 13 catalytic" evidence="5">
    <location>
        <begin position="186"/>
        <end position="653"/>
    </location>
</feature>
<dbReference type="PANTHER" id="PTHR10357:SF210">
    <property type="entry name" value="MALTODEXTRIN GLUCOSIDASE"/>
    <property type="match status" value="1"/>
</dbReference>
<evidence type="ECO:0000313" key="7">
    <source>
        <dbReference type="Proteomes" id="UP001301350"/>
    </source>
</evidence>
<evidence type="ECO:0000256" key="4">
    <source>
        <dbReference type="SAM" id="Phobius"/>
    </source>
</evidence>
<keyword evidence="4" id="KW-1133">Transmembrane helix</keyword>
<feature type="compositionally biased region" description="Polar residues" evidence="3">
    <location>
        <begin position="412"/>
        <end position="422"/>
    </location>
</feature>
<organism evidence="6 7">
    <name type="scientific">Cyanidium caldarium</name>
    <name type="common">Red alga</name>
    <dbReference type="NCBI Taxonomy" id="2771"/>
    <lineage>
        <taxon>Eukaryota</taxon>
        <taxon>Rhodophyta</taxon>
        <taxon>Bangiophyceae</taxon>
        <taxon>Cyanidiales</taxon>
        <taxon>Cyanidiaceae</taxon>
        <taxon>Cyanidium</taxon>
    </lineage>
</organism>
<feature type="region of interest" description="Disordered" evidence="3">
    <location>
        <begin position="409"/>
        <end position="428"/>
    </location>
</feature>
<dbReference type="AlphaFoldDB" id="A0AAV9J3D8"/>
<dbReference type="InterPro" id="IPR017853">
    <property type="entry name" value="GH"/>
</dbReference>
<dbReference type="Gene3D" id="3.20.20.80">
    <property type="entry name" value="Glycosidases"/>
    <property type="match status" value="1"/>
</dbReference>
<keyword evidence="7" id="KW-1185">Reference proteome</keyword>
<accession>A0AAV9J3D8</accession>
<dbReference type="Pfam" id="PF00128">
    <property type="entry name" value="Alpha-amylase"/>
    <property type="match status" value="1"/>
</dbReference>
<sequence length="990" mass="110166">MRTPHLIALTVLVTCTVIVLLASLLGVVRLFPPAFLLLPSNAHLVVHDAYDERFRVPQGALERAIPFTVRVRAPRGLLTGVSVLLYNVAHQTVTKSAMHVGNYDADTEWWYSDYSLSTGEVASLLSYSFECSWRRGTFFLLYDAANLGVSRPARYPSLLESQWTVATYNPEFSTPDWLKDGVAVYHILPDRFRNGDRRNDPTPNNTYCYGAPVFYHASWHEPMYDPQEPDRPWTGAYQNQFYGGDLQGVLDKLDYLQDLGIDILYLMPVFQSPSYAGYDVSDFEGVSRALGGTDLLLRLTEEAHRRGMHVILDGIFGTASSDSVLFDRYRRFQRERGTVGACTSRDSPYHDFFTFIRTNIKGPCFDGNWYLSWWGRYDTLPTLRTEDPAVQMYMFRANHSIARRWLADPPGTDNTNNTSAAVSSGADGWRLDSPQQLSANFWAGFRQAVKTKNADACIIGEAWHFTGDSINHGAGWDSWTDYLVLSAVLQFWRDSELRDNDHDGSNPVLTPITATAFASRVYALQALYAPEAFHASLNMLSSHDTSRALFLLDHQAQRYDPSVYSRDYDWSDALSRLRGAFALIATLPGVPTIYYGDEVGLVAPQQLGAGSDRRLWSDDPYCRVTMPWLDEDRDAYQPWARHLRTESGQAYVRDTVRRLLHARREHAALRRGRYRLLLTDDERGVVAFVRGSYPEVPGMPVDIAVVVQYRGVPNRTERAEATVAIDVRDTDMPLRTVEYHDYMGVARSVNLDAASGTLYVTLPLRETAVVVPRNLSQLEAAWRRRPPMVPQVNVSVDHRGNMAVQLEWERQAGCDPDDGCVYVVKRSVLPDSGFREVGRAAAVPATADVSVQRVGYVDRLEPLRVSMPSGAPGSELGGRSLYYIVVPLDQQTGVAGTHTIPVSAFLPSHLDSAEGSEGGGVVEGVVGRARPYGIGLLLLFVMVTIVVCLYAVRYIGRRRRGGGGGGGGARVAAAVGAERQPLLGVTSRDA</sequence>
<protein>
    <recommendedName>
        <fullName evidence="5">Glycosyl hydrolase family 13 catalytic domain-containing protein</fullName>
    </recommendedName>
</protein>
<dbReference type="GO" id="GO:0005975">
    <property type="term" value="P:carbohydrate metabolic process"/>
    <property type="evidence" value="ECO:0007669"/>
    <property type="project" value="InterPro"/>
</dbReference>
<comment type="caution">
    <text evidence="6">The sequence shown here is derived from an EMBL/GenBank/DDBJ whole genome shotgun (WGS) entry which is preliminary data.</text>
</comment>
<proteinExistence type="predicted"/>
<dbReference type="InterPro" id="IPR013783">
    <property type="entry name" value="Ig-like_fold"/>
</dbReference>
<dbReference type="Proteomes" id="UP001301350">
    <property type="component" value="Unassembled WGS sequence"/>
</dbReference>